<dbReference type="EMBL" id="CAMXCT030000942">
    <property type="protein sequence ID" value="CAL4772296.1"/>
    <property type="molecule type" value="Genomic_DNA"/>
</dbReference>
<evidence type="ECO:0000313" key="3">
    <source>
        <dbReference type="EMBL" id="CAI3984984.1"/>
    </source>
</evidence>
<dbReference type="OrthoDB" id="421654at2759"/>
<evidence type="ECO:0000313" key="4">
    <source>
        <dbReference type="EMBL" id="CAL1138359.1"/>
    </source>
</evidence>
<comment type="caution">
    <text evidence="3">The sequence shown here is derived from an EMBL/GenBank/DDBJ whole genome shotgun (WGS) entry which is preliminary data.</text>
</comment>
<organism evidence="3">
    <name type="scientific">Cladocopium goreaui</name>
    <dbReference type="NCBI Taxonomy" id="2562237"/>
    <lineage>
        <taxon>Eukaryota</taxon>
        <taxon>Sar</taxon>
        <taxon>Alveolata</taxon>
        <taxon>Dinophyceae</taxon>
        <taxon>Suessiales</taxon>
        <taxon>Symbiodiniaceae</taxon>
        <taxon>Cladocopium</taxon>
    </lineage>
</organism>
<keyword evidence="5" id="KW-0012">Acyltransferase</keyword>
<protein>
    <submittedName>
        <fullName evidence="5">Acyltransferase 3 domain-containing protein</fullName>
    </submittedName>
</protein>
<name>A0A9P1C4M1_9DINO</name>
<dbReference type="EMBL" id="CAMXCT020000942">
    <property type="protein sequence ID" value="CAL1138359.1"/>
    <property type="molecule type" value="Genomic_DNA"/>
</dbReference>
<reference evidence="3" key="1">
    <citation type="submission" date="2022-10" db="EMBL/GenBank/DDBJ databases">
        <authorList>
            <person name="Chen Y."/>
            <person name="Dougan E. K."/>
            <person name="Chan C."/>
            <person name="Rhodes N."/>
            <person name="Thang M."/>
        </authorList>
    </citation>
    <scope>NUCLEOTIDE SEQUENCE</scope>
</reference>
<keyword evidence="2" id="KW-0732">Signal</keyword>
<dbReference type="EMBL" id="CAMXCT010000942">
    <property type="protein sequence ID" value="CAI3984984.1"/>
    <property type="molecule type" value="Genomic_DNA"/>
</dbReference>
<proteinExistence type="predicted"/>
<feature type="signal peptide" evidence="2">
    <location>
        <begin position="1"/>
        <end position="21"/>
    </location>
</feature>
<dbReference type="GO" id="GO:0016746">
    <property type="term" value="F:acyltransferase activity"/>
    <property type="evidence" value="ECO:0007669"/>
    <property type="project" value="UniProtKB-KW"/>
</dbReference>
<gene>
    <name evidence="3" type="ORF">C1SCF055_LOCUS12475</name>
</gene>
<feature type="chain" id="PRO_5043270058" evidence="2">
    <location>
        <begin position="22"/>
        <end position="230"/>
    </location>
</feature>
<feature type="non-terminal residue" evidence="3">
    <location>
        <position position="230"/>
    </location>
</feature>
<feature type="compositionally biased region" description="Basic and acidic residues" evidence="1">
    <location>
        <begin position="131"/>
        <end position="147"/>
    </location>
</feature>
<feature type="region of interest" description="Disordered" evidence="1">
    <location>
        <begin position="128"/>
        <end position="161"/>
    </location>
</feature>
<keyword evidence="5" id="KW-0808">Transferase</keyword>
<reference evidence="4" key="2">
    <citation type="submission" date="2024-04" db="EMBL/GenBank/DDBJ databases">
        <authorList>
            <person name="Chen Y."/>
            <person name="Shah S."/>
            <person name="Dougan E. K."/>
            <person name="Thang M."/>
            <person name="Chan C."/>
        </authorList>
    </citation>
    <scope>NUCLEOTIDE SEQUENCE [LARGE SCALE GENOMIC DNA]</scope>
</reference>
<keyword evidence="6" id="KW-1185">Reference proteome</keyword>
<evidence type="ECO:0000256" key="1">
    <source>
        <dbReference type="SAM" id="MobiDB-lite"/>
    </source>
</evidence>
<evidence type="ECO:0000256" key="2">
    <source>
        <dbReference type="SAM" id="SignalP"/>
    </source>
</evidence>
<dbReference type="Proteomes" id="UP001152797">
    <property type="component" value="Unassembled WGS sequence"/>
</dbReference>
<evidence type="ECO:0000313" key="5">
    <source>
        <dbReference type="EMBL" id="CAL4772296.1"/>
    </source>
</evidence>
<dbReference type="AlphaFoldDB" id="A0A9P1C4M1"/>
<accession>A0A9P1C4M1</accession>
<sequence length="230" mass="25043">MISQFCLVSAVLASLRALGGGLGPSWGPASWVEGCSAMLLEISGCPVSFQKCCRGPLKALLDYDEGLYWQVAKHLGVGIKVWSGRIRPPDQEATAVVAVEWFWRDGRQSSARVCAKVAQLRVPMFQASSSKRGESRDELVNDKDKLLRGGATPGDGRTQEDQGQLVHLTGARSLLSLWILADHFAHRASVFTDRANVAVNSFIMMSGFVTQWAYGSRDLSRCGPVAQFLV</sequence>
<evidence type="ECO:0000313" key="6">
    <source>
        <dbReference type="Proteomes" id="UP001152797"/>
    </source>
</evidence>